<dbReference type="Gene3D" id="1.20.120.1080">
    <property type="match status" value="1"/>
</dbReference>
<feature type="domain" description="Helicase ATP-binding" evidence="8">
    <location>
        <begin position="1"/>
        <end position="157"/>
    </location>
</feature>
<dbReference type="InterPro" id="IPR011709">
    <property type="entry name" value="DEAD-box_helicase_OB_fold"/>
</dbReference>
<evidence type="ECO:0000313" key="10">
    <source>
        <dbReference type="EMBL" id="KAJ3990085.1"/>
    </source>
</evidence>
<dbReference type="PANTHER" id="PTHR18934:SF136">
    <property type="entry name" value="ATP-DEPENDENT RNA HELICASE DHX35-RELATED"/>
    <property type="match status" value="1"/>
</dbReference>
<comment type="similarity">
    <text evidence="1">Belongs to the DEAD box helicase family. DEAH subfamily.</text>
</comment>
<dbReference type="GO" id="GO:0003724">
    <property type="term" value="F:RNA helicase activity"/>
    <property type="evidence" value="ECO:0007669"/>
    <property type="project" value="UniProtKB-EC"/>
</dbReference>
<comment type="catalytic activity">
    <reaction evidence="7">
        <text>ATP + H2O = ADP + phosphate + H(+)</text>
        <dbReference type="Rhea" id="RHEA:13065"/>
        <dbReference type="ChEBI" id="CHEBI:15377"/>
        <dbReference type="ChEBI" id="CHEBI:15378"/>
        <dbReference type="ChEBI" id="CHEBI:30616"/>
        <dbReference type="ChEBI" id="CHEBI:43474"/>
        <dbReference type="ChEBI" id="CHEBI:456216"/>
        <dbReference type="EC" id="3.6.4.13"/>
    </reaction>
</comment>
<dbReference type="PROSITE" id="PS51194">
    <property type="entry name" value="HELICASE_CTER"/>
    <property type="match status" value="1"/>
</dbReference>
<dbReference type="InterPro" id="IPR007502">
    <property type="entry name" value="Helicase-assoc_dom"/>
</dbReference>
<dbReference type="Pfam" id="PF21010">
    <property type="entry name" value="HA2_C"/>
    <property type="match status" value="1"/>
</dbReference>
<sequence>MIVVGQTGCGKTTQLPQYLMEAGWASEGNVIACTQPRRVAATSVAGRVATEVGSLLGDEVGYTIRFEDVSDKQRTRILYMTDGMLFRETLVDPLLSRYSVIMLDEAHERSLYTDLLLGVLKKIRRKRPSLRLIVSSATLDATSFLDYFTSATSPDDAIIVSLEGRMFPVEVAYSQQPVPDYVMAAAKTAFDINAKHGSGDILIFLTGREEIDRCLEELSELAPKTPRSALRLVLRPLHAGLTTGEQLAVFEPAEQGTRKVIVSTNIAEIRVYNPTTGLASLSTVPTSVASATQRAGRAGRTSPGICYRLFTQDSYDRLPYSTPPEITRTDMTTPLLQLKSLGIDNLMKFEWVSAPPAESVLRALENLFAAGMVGDDGRLSPVGKKVAECPVDVSIARMLFSLKDFQCGEEILTIAAMCSVQDIFIIPDGAPGALAELERRKFTAEEGDHLTLLNAYNAFTRYGRSSSWCKTHALSFRGLSRAVSIRAQLKKYMQRFNLPLESCQGDAKRLRRCLVSGYWRNGARWVGDGTYRSVRGNRTLYVHPTSVLFTRKPRSGWVVFHEMEETKKTQIRIITEIEPDWLLDHGHRYESNKVTGSAIAVG</sequence>
<keyword evidence="4 10" id="KW-0378">Hydrolase</keyword>
<keyword evidence="6" id="KW-0067">ATP-binding</keyword>
<dbReference type="SMART" id="SM00490">
    <property type="entry name" value="HELICc"/>
    <property type="match status" value="1"/>
</dbReference>
<evidence type="ECO:0000256" key="2">
    <source>
        <dbReference type="ARBA" id="ARBA00012552"/>
    </source>
</evidence>
<dbReference type="PROSITE" id="PS00690">
    <property type="entry name" value="DEAH_ATP_HELICASE"/>
    <property type="match status" value="1"/>
</dbReference>
<evidence type="ECO:0000256" key="1">
    <source>
        <dbReference type="ARBA" id="ARBA00008792"/>
    </source>
</evidence>
<dbReference type="EMBL" id="MU801893">
    <property type="protein sequence ID" value="KAJ3990085.1"/>
    <property type="molecule type" value="Genomic_DNA"/>
</dbReference>
<evidence type="ECO:0000256" key="3">
    <source>
        <dbReference type="ARBA" id="ARBA00022741"/>
    </source>
</evidence>
<dbReference type="Pfam" id="PF04408">
    <property type="entry name" value="WHD_HA2"/>
    <property type="match status" value="1"/>
</dbReference>
<evidence type="ECO:0000259" key="8">
    <source>
        <dbReference type="PROSITE" id="PS51192"/>
    </source>
</evidence>
<dbReference type="SMART" id="SM00847">
    <property type="entry name" value="HA2"/>
    <property type="match status" value="1"/>
</dbReference>
<dbReference type="EC" id="3.6.4.13" evidence="2"/>
<feature type="domain" description="Helicase C-terminal" evidence="9">
    <location>
        <begin position="177"/>
        <end position="342"/>
    </location>
</feature>
<dbReference type="InterPro" id="IPR014001">
    <property type="entry name" value="Helicase_ATP-bd"/>
</dbReference>
<evidence type="ECO:0000256" key="4">
    <source>
        <dbReference type="ARBA" id="ARBA00022801"/>
    </source>
</evidence>
<accession>A0AA38UXC3</accession>
<dbReference type="GO" id="GO:0005524">
    <property type="term" value="F:ATP binding"/>
    <property type="evidence" value="ECO:0007669"/>
    <property type="project" value="UniProtKB-KW"/>
</dbReference>
<evidence type="ECO:0000313" key="11">
    <source>
        <dbReference type="Proteomes" id="UP001163850"/>
    </source>
</evidence>
<protein>
    <recommendedName>
        <fullName evidence="2">RNA helicase</fullName>
        <ecNumber evidence="2">3.6.4.13</ecNumber>
    </recommendedName>
</protein>
<keyword evidence="5" id="KW-0347">Helicase</keyword>
<keyword evidence="3" id="KW-0547">Nucleotide-binding</keyword>
<reference evidence="10" key="1">
    <citation type="submission" date="2022-08" db="EMBL/GenBank/DDBJ databases">
        <authorList>
            <consortium name="DOE Joint Genome Institute"/>
            <person name="Min B."/>
            <person name="Riley R."/>
            <person name="Sierra-Patev S."/>
            <person name="Naranjo-Ortiz M."/>
            <person name="Looney B."/>
            <person name="Konkel Z."/>
            <person name="Slot J.C."/>
            <person name="Sakamoto Y."/>
            <person name="Steenwyk J.L."/>
            <person name="Rokas A."/>
            <person name="Carro J."/>
            <person name="Camarero S."/>
            <person name="Ferreira P."/>
            <person name="Molpeceres G."/>
            <person name="Ruiz-Duenas F.J."/>
            <person name="Serrano A."/>
            <person name="Henrissat B."/>
            <person name="Drula E."/>
            <person name="Hughes K.W."/>
            <person name="Mata J.L."/>
            <person name="Ishikawa N.K."/>
            <person name="Vargas-Isla R."/>
            <person name="Ushijima S."/>
            <person name="Smith C.A."/>
            <person name="Ahrendt S."/>
            <person name="Andreopoulos W."/>
            <person name="He G."/>
            <person name="Labutti K."/>
            <person name="Lipzen A."/>
            <person name="Ng V."/>
            <person name="Sandor L."/>
            <person name="Barry K."/>
            <person name="Martinez A.T."/>
            <person name="Xiao Y."/>
            <person name="Gibbons J.G."/>
            <person name="Terashima K."/>
            <person name="Hibbett D.S."/>
            <person name="Grigoriev I.V."/>
        </authorList>
    </citation>
    <scope>NUCLEOTIDE SEQUENCE</scope>
    <source>
        <strain evidence="10">TFB7829</strain>
    </source>
</reference>
<dbReference type="Pfam" id="PF00271">
    <property type="entry name" value="Helicase_C"/>
    <property type="match status" value="1"/>
</dbReference>
<dbReference type="GO" id="GO:0016787">
    <property type="term" value="F:hydrolase activity"/>
    <property type="evidence" value="ECO:0007669"/>
    <property type="project" value="UniProtKB-KW"/>
</dbReference>
<evidence type="ECO:0000256" key="6">
    <source>
        <dbReference type="ARBA" id="ARBA00022840"/>
    </source>
</evidence>
<proteinExistence type="inferred from homology"/>
<dbReference type="Proteomes" id="UP001163850">
    <property type="component" value="Unassembled WGS sequence"/>
</dbReference>
<organism evidence="10 11">
    <name type="scientific">Lentinula detonsa</name>
    <dbReference type="NCBI Taxonomy" id="2804962"/>
    <lineage>
        <taxon>Eukaryota</taxon>
        <taxon>Fungi</taxon>
        <taxon>Dikarya</taxon>
        <taxon>Basidiomycota</taxon>
        <taxon>Agaricomycotina</taxon>
        <taxon>Agaricomycetes</taxon>
        <taxon>Agaricomycetidae</taxon>
        <taxon>Agaricales</taxon>
        <taxon>Marasmiineae</taxon>
        <taxon>Omphalotaceae</taxon>
        <taxon>Lentinula</taxon>
    </lineage>
</organism>
<dbReference type="InterPro" id="IPR002464">
    <property type="entry name" value="DNA/RNA_helicase_DEAH_CS"/>
</dbReference>
<dbReference type="InterPro" id="IPR011545">
    <property type="entry name" value="DEAD/DEAH_box_helicase_dom"/>
</dbReference>
<dbReference type="SMART" id="SM00487">
    <property type="entry name" value="DEXDc"/>
    <property type="match status" value="1"/>
</dbReference>
<name>A0AA38UXC3_9AGAR</name>
<dbReference type="AlphaFoldDB" id="A0AA38UXC3"/>
<dbReference type="CDD" id="cd18791">
    <property type="entry name" value="SF2_C_RHA"/>
    <property type="match status" value="1"/>
</dbReference>
<dbReference type="Gene3D" id="3.40.50.300">
    <property type="entry name" value="P-loop containing nucleotide triphosphate hydrolases"/>
    <property type="match status" value="3"/>
</dbReference>
<dbReference type="Pfam" id="PF07717">
    <property type="entry name" value="OB_NTP_bind"/>
    <property type="match status" value="1"/>
</dbReference>
<dbReference type="PANTHER" id="PTHR18934">
    <property type="entry name" value="ATP-DEPENDENT RNA HELICASE"/>
    <property type="match status" value="1"/>
</dbReference>
<dbReference type="InterPro" id="IPR001650">
    <property type="entry name" value="Helicase_C-like"/>
</dbReference>
<evidence type="ECO:0000256" key="5">
    <source>
        <dbReference type="ARBA" id="ARBA00022806"/>
    </source>
</evidence>
<evidence type="ECO:0000259" key="9">
    <source>
        <dbReference type="PROSITE" id="PS51194"/>
    </source>
</evidence>
<dbReference type="InterPro" id="IPR048333">
    <property type="entry name" value="HA2_WH"/>
</dbReference>
<comment type="caution">
    <text evidence="10">The sequence shown here is derived from an EMBL/GenBank/DDBJ whole genome shotgun (WGS) entry which is preliminary data.</text>
</comment>
<dbReference type="SUPFAM" id="SSF52540">
    <property type="entry name" value="P-loop containing nucleoside triphosphate hydrolases"/>
    <property type="match status" value="1"/>
</dbReference>
<evidence type="ECO:0000256" key="7">
    <source>
        <dbReference type="ARBA" id="ARBA00047984"/>
    </source>
</evidence>
<dbReference type="GO" id="GO:0071013">
    <property type="term" value="C:catalytic step 2 spliceosome"/>
    <property type="evidence" value="ECO:0007669"/>
    <property type="project" value="TreeGrafter"/>
</dbReference>
<dbReference type="GO" id="GO:0003723">
    <property type="term" value="F:RNA binding"/>
    <property type="evidence" value="ECO:0007669"/>
    <property type="project" value="TreeGrafter"/>
</dbReference>
<gene>
    <name evidence="10" type="ORF">F5890DRAFT_878254</name>
</gene>
<dbReference type="PROSITE" id="PS51192">
    <property type="entry name" value="HELICASE_ATP_BIND_1"/>
    <property type="match status" value="1"/>
</dbReference>
<dbReference type="FunFam" id="3.40.50.300:FF:000578">
    <property type="entry name" value="probable ATP-dependent RNA helicase DHX35"/>
    <property type="match status" value="1"/>
</dbReference>
<dbReference type="InterPro" id="IPR027417">
    <property type="entry name" value="P-loop_NTPase"/>
</dbReference>
<dbReference type="Pfam" id="PF00270">
    <property type="entry name" value="DEAD"/>
    <property type="match status" value="1"/>
</dbReference>